<evidence type="ECO:0000313" key="1">
    <source>
        <dbReference type="EMBL" id="MPC87415.1"/>
    </source>
</evidence>
<proteinExistence type="predicted"/>
<accession>A0A5B7IY12</accession>
<reference evidence="1 2" key="1">
    <citation type="submission" date="2019-05" db="EMBL/GenBank/DDBJ databases">
        <title>Another draft genome of Portunus trituberculatus and its Hox gene families provides insights of decapod evolution.</title>
        <authorList>
            <person name="Jeong J.-H."/>
            <person name="Song I."/>
            <person name="Kim S."/>
            <person name="Choi T."/>
            <person name="Kim D."/>
            <person name="Ryu S."/>
            <person name="Kim W."/>
        </authorList>
    </citation>
    <scope>NUCLEOTIDE SEQUENCE [LARGE SCALE GENOMIC DNA]</scope>
    <source>
        <tissue evidence="1">Muscle</tissue>
    </source>
</reference>
<keyword evidence="2" id="KW-1185">Reference proteome</keyword>
<evidence type="ECO:0000313" key="2">
    <source>
        <dbReference type="Proteomes" id="UP000324222"/>
    </source>
</evidence>
<dbReference type="Proteomes" id="UP000324222">
    <property type="component" value="Unassembled WGS sequence"/>
</dbReference>
<protein>
    <submittedName>
        <fullName evidence="1">Uncharacterized protein</fullName>
    </submittedName>
</protein>
<dbReference type="AlphaFoldDB" id="A0A5B7IY12"/>
<name>A0A5B7IY12_PORTR</name>
<gene>
    <name evidence="1" type="ORF">E2C01_082276</name>
</gene>
<comment type="caution">
    <text evidence="1">The sequence shown here is derived from an EMBL/GenBank/DDBJ whole genome shotgun (WGS) entry which is preliminary data.</text>
</comment>
<sequence length="107" mass="12206">MVDEEEREKERKHLAIVGGEIPQFNKKIRSPSFLAKRLEHGLLLTLDKQVVVESQKFEVDYGGNVELLVLIPAPPRFPQASNISEIFTRPPVHLLIKQLSTYINVCD</sequence>
<organism evidence="1 2">
    <name type="scientific">Portunus trituberculatus</name>
    <name type="common">Swimming crab</name>
    <name type="synonym">Neptunus trituberculatus</name>
    <dbReference type="NCBI Taxonomy" id="210409"/>
    <lineage>
        <taxon>Eukaryota</taxon>
        <taxon>Metazoa</taxon>
        <taxon>Ecdysozoa</taxon>
        <taxon>Arthropoda</taxon>
        <taxon>Crustacea</taxon>
        <taxon>Multicrustacea</taxon>
        <taxon>Malacostraca</taxon>
        <taxon>Eumalacostraca</taxon>
        <taxon>Eucarida</taxon>
        <taxon>Decapoda</taxon>
        <taxon>Pleocyemata</taxon>
        <taxon>Brachyura</taxon>
        <taxon>Eubrachyura</taxon>
        <taxon>Portunoidea</taxon>
        <taxon>Portunidae</taxon>
        <taxon>Portuninae</taxon>
        <taxon>Portunus</taxon>
    </lineage>
</organism>
<dbReference type="EMBL" id="VSRR010074443">
    <property type="protein sequence ID" value="MPC87415.1"/>
    <property type="molecule type" value="Genomic_DNA"/>
</dbReference>